<evidence type="ECO:0000256" key="3">
    <source>
        <dbReference type="ARBA" id="ARBA00022630"/>
    </source>
</evidence>
<dbReference type="PROSITE" id="PS51387">
    <property type="entry name" value="FAD_PCMH"/>
    <property type="match status" value="1"/>
</dbReference>
<dbReference type="InterPro" id="IPR016167">
    <property type="entry name" value="FAD-bd_PCMH_sub1"/>
</dbReference>
<dbReference type="Gene3D" id="3.40.462.20">
    <property type="match status" value="1"/>
</dbReference>
<dbReference type="InterPro" id="IPR006094">
    <property type="entry name" value="Oxid_FAD_bind_N"/>
</dbReference>
<comment type="caution">
    <text evidence="8">The sequence shown here is derived from an EMBL/GenBank/DDBJ whole genome shotgun (WGS) entry which is preliminary data.</text>
</comment>
<accession>A0ABS8PGQ8</accession>
<keyword evidence="4" id="KW-0274">FAD</keyword>
<keyword evidence="9" id="KW-1185">Reference proteome</keyword>
<evidence type="ECO:0000256" key="1">
    <source>
        <dbReference type="ARBA" id="ARBA00001974"/>
    </source>
</evidence>
<evidence type="ECO:0000256" key="2">
    <source>
        <dbReference type="ARBA" id="ARBA00005466"/>
    </source>
</evidence>
<keyword evidence="5" id="KW-0560">Oxidoreductase</keyword>
<proteinExistence type="inferred from homology"/>
<dbReference type="Gene3D" id="3.30.43.10">
    <property type="entry name" value="Uridine Diphospho-n-acetylenolpyruvylglucosamine Reductase, domain 2"/>
    <property type="match status" value="1"/>
</dbReference>
<dbReference type="RefSeq" id="WP_230739472.1">
    <property type="nucleotide sequence ID" value="NZ_JAJNDB010000008.1"/>
</dbReference>
<name>A0ABS8PGQ8_9PSEU</name>
<dbReference type="SUPFAM" id="SSF56176">
    <property type="entry name" value="FAD-binding/transporter-associated domain-like"/>
    <property type="match status" value="1"/>
</dbReference>
<evidence type="ECO:0000256" key="5">
    <source>
        <dbReference type="ARBA" id="ARBA00023002"/>
    </source>
</evidence>
<dbReference type="PANTHER" id="PTHR42973">
    <property type="entry name" value="BINDING OXIDOREDUCTASE, PUTATIVE (AFU_ORTHOLOGUE AFUA_1G17690)-RELATED"/>
    <property type="match status" value="1"/>
</dbReference>
<dbReference type="Pfam" id="PF01565">
    <property type="entry name" value="FAD_binding_4"/>
    <property type="match status" value="1"/>
</dbReference>
<evidence type="ECO:0000256" key="6">
    <source>
        <dbReference type="SAM" id="MobiDB-lite"/>
    </source>
</evidence>
<feature type="region of interest" description="Disordered" evidence="6">
    <location>
        <begin position="1"/>
        <end position="21"/>
    </location>
</feature>
<evidence type="ECO:0000313" key="8">
    <source>
        <dbReference type="EMBL" id="MCD2197427.1"/>
    </source>
</evidence>
<dbReference type="PANTHER" id="PTHR42973:SF39">
    <property type="entry name" value="FAD-BINDING PCMH-TYPE DOMAIN-CONTAINING PROTEIN"/>
    <property type="match status" value="1"/>
</dbReference>
<evidence type="ECO:0000256" key="4">
    <source>
        <dbReference type="ARBA" id="ARBA00022827"/>
    </source>
</evidence>
<feature type="domain" description="FAD-binding PCMH-type" evidence="7">
    <location>
        <begin position="34"/>
        <end position="201"/>
    </location>
</feature>
<comment type="similarity">
    <text evidence="2">Belongs to the oxygen-dependent FAD-linked oxidoreductase family.</text>
</comment>
<dbReference type="EMBL" id="JAJNDB010000008">
    <property type="protein sequence ID" value="MCD2197427.1"/>
    <property type="molecule type" value="Genomic_DNA"/>
</dbReference>
<dbReference type="InterPro" id="IPR016166">
    <property type="entry name" value="FAD-bd_PCMH"/>
</dbReference>
<protein>
    <submittedName>
        <fullName evidence="8">FAD-binding oxidoreductase</fullName>
    </submittedName>
</protein>
<keyword evidence="3" id="KW-0285">Flavoprotein</keyword>
<comment type="cofactor">
    <cofactor evidence="1">
        <name>FAD</name>
        <dbReference type="ChEBI" id="CHEBI:57692"/>
    </cofactor>
</comment>
<dbReference type="Gene3D" id="3.30.465.10">
    <property type="match status" value="1"/>
</dbReference>
<dbReference type="InterPro" id="IPR050416">
    <property type="entry name" value="FAD-linked_Oxidoreductase"/>
</dbReference>
<dbReference type="Proteomes" id="UP001199469">
    <property type="component" value="Unassembled WGS sequence"/>
</dbReference>
<dbReference type="InterPro" id="IPR036318">
    <property type="entry name" value="FAD-bd_PCMH-like_sf"/>
</dbReference>
<reference evidence="8 9" key="1">
    <citation type="submission" date="2021-11" db="EMBL/GenBank/DDBJ databases">
        <title>Draft genome sequence of Actinomycetospora sp. SF1 isolated from the rhizosphere soil.</title>
        <authorList>
            <person name="Duangmal K."/>
            <person name="Chantavorakit T."/>
        </authorList>
    </citation>
    <scope>NUCLEOTIDE SEQUENCE [LARGE SCALE GENOMIC DNA]</scope>
    <source>
        <strain evidence="8 9">TBRC 5722</strain>
    </source>
</reference>
<sequence>MTSTETDFPADVRGSVLRRGDDGLPDGVVGFQTADPHRPDVVVSALDADDVVAAVRHAAAHHLPVAVTATGHGHMTGLAGGVLVATGRMRGVSVDPASRVARVEAGARSADLVAAAAGHGLAPVSGSFPGVGVVGYTLGGGLGLLGRESGWASDRLREVEIVTADGVLRRVGPGDELFAALRGGRPAVGVVTAVSVGLVPLGPVVGGGLFLDAADADRVLPVVRRVGEAAPESLGVSVGVIPIPDLEGVPAPIRGRTVLHVRLVDTDGAAAREAEAALRAVSPVLLGGLRELPWTESGSIFAEPEVPHAYEGMNVLVSSLSDAALDAVVAAARSASVGCVVDVRRLGGALSRPADGPDAVSFREAGWIVRVLSSRGEVPDAEMRAAHAAVLAPVAEVTLGRMAGFVYGGAPVSDEELYAPSVRALLARVREAVDPRGMFGG</sequence>
<gene>
    <name evidence="8" type="ORF">LQ327_29055</name>
</gene>
<organism evidence="8 9">
    <name type="scientific">Actinomycetospora endophytica</name>
    <dbReference type="NCBI Taxonomy" id="2291215"/>
    <lineage>
        <taxon>Bacteria</taxon>
        <taxon>Bacillati</taxon>
        <taxon>Actinomycetota</taxon>
        <taxon>Actinomycetes</taxon>
        <taxon>Pseudonocardiales</taxon>
        <taxon>Pseudonocardiaceae</taxon>
        <taxon>Actinomycetospora</taxon>
    </lineage>
</organism>
<evidence type="ECO:0000259" key="7">
    <source>
        <dbReference type="PROSITE" id="PS51387"/>
    </source>
</evidence>
<evidence type="ECO:0000313" key="9">
    <source>
        <dbReference type="Proteomes" id="UP001199469"/>
    </source>
</evidence>
<dbReference type="InterPro" id="IPR016169">
    <property type="entry name" value="FAD-bd_PCMH_sub2"/>
</dbReference>